<dbReference type="PANTHER" id="PTHR10332:SF8">
    <property type="entry name" value="EQUILIBRATIVE NUCLEOSIDE TRANSPORTER 2"/>
    <property type="match status" value="1"/>
</dbReference>
<dbReference type="PANTHER" id="PTHR10332">
    <property type="entry name" value="EQUILIBRATIVE NUCLEOSIDE TRANSPORTER"/>
    <property type="match status" value="1"/>
</dbReference>
<dbReference type="GO" id="GO:0005337">
    <property type="term" value="F:nucleoside transmembrane transporter activity"/>
    <property type="evidence" value="ECO:0007669"/>
    <property type="project" value="InterPro"/>
</dbReference>
<dbReference type="InterPro" id="IPR002259">
    <property type="entry name" value="Eqnu_transpt"/>
</dbReference>
<dbReference type="GO" id="GO:0015853">
    <property type="term" value="P:adenine transport"/>
    <property type="evidence" value="ECO:0007669"/>
    <property type="project" value="TreeGrafter"/>
</dbReference>
<feature type="transmembrane region" description="Helical" evidence="7">
    <location>
        <begin position="231"/>
        <end position="253"/>
    </location>
</feature>
<comment type="subcellular location">
    <subcellularLocation>
        <location evidence="1">Membrane</location>
        <topology evidence="1">Multi-pass membrane protein</topology>
    </subcellularLocation>
</comment>
<evidence type="ECO:0000256" key="6">
    <source>
        <dbReference type="ARBA" id="ARBA00023136"/>
    </source>
</evidence>
<dbReference type="GO" id="GO:0016323">
    <property type="term" value="C:basolateral plasma membrane"/>
    <property type="evidence" value="ECO:0007669"/>
    <property type="project" value="TreeGrafter"/>
</dbReference>
<dbReference type="SUPFAM" id="SSF103473">
    <property type="entry name" value="MFS general substrate transporter"/>
    <property type="match status" value="1"/>
</dbReference>
<dbReference type="Proteomes" id="UP000694701">
    <property type="component" value="Unplaced"/>
</dbReference>
<dbReference type="GO" id="GO:0015862">
    <property type="term" value="P:uridine transmembrane transport"/>
    <property type="evidence" value="ECO:0007669"/>
    <property type="project" value="TreeGrafter"/>
</dbReference>
<sequence>MKVKLPAVHNEPKRRRPCRPPGAFEVFGFLVGIIFFILGLGTLLPWNFFMTASMYFNNRLNTSEWSNGTVTTRKEYYFNNWMTLLSQLPLLLFTLLNSFLYQWISEKMRIAGSLVFILLLFILTAVLVKIPMEEDRFFSVTMATIWFINSFGAVLQGSLFGLVGLLPQRYSAVFMSGQGLAGTFAALAMIFAIASEADSESAALGYFITPCVGTLVTLFSYMLLPKLVSECIWVMAFCVTFVFTVTLSVFPAVTVDVKTVYGGKWERYFIPVVCFLFFNLMDFIGRTVTLVSKWPSKDSRLFPLLVVCRVIFVPLLMMCNVQERNIMPVLFSDDFMFAAIMVFFSVSSGYFVCLSMTYAPQLVEPKDGETAGVLMAFFLALGLSLGAALSFPLRFLV</sequence>
<keyword evidence="6 7" id="KW-0472">Membrane</keyword>
<dbReference type="PIRSF" id="PIRSF016379">
    <property type="entry name" value="ENT"/>
    <property type="match status" value="1"/>
</dbReference>
<evidence type="ECO:0000256" key="2">
    <source>
        <dbReference type="ARBA" id="ARBA00007965"/>
    </source>
</evidence>
<comment type="similarity">
    <text evidence="2">Belongs to the SLC29A/ENT transporter (TC 2.A.57) family.</text>
</comment>
<evidence type="ECO:0000256" key="1">
    <source>
        <dbReference type="ARBA" id="ARBA00004141"/>
    </source>
</evidence>
<dbReference type="PRINTS" id="PR01130">
    <property type="entry name" value="DERENTRNSPRT"/>
</dbReference>
<organism evidence="8 9">
    <name type="scientific">Cyprinus carpio</name>
    <name type="common">Common carp</name>
    <dbReference type="NCBI Taxonomy" id="7962"/>
    <lineage>
        <taxon>Eukaryota</taxon>
        <taxon>Metazoa</taxon>
        <taxon>Chordata</taxon>
        <taxon>Craniata</taxon>
        <taxon>Vertebrata</taxon>
        <taxon>Euteleostomi</taxon>
        <taxon>Actinopterygii</taxon>
        <taxon>Neopterygii</taxon>
        <taxon>Teleostei</taxon>
        <taxon>Ostariophysi</taxon>
        <taxon>Cypriniformes</taxon>
        <taxon>Cyprinidae</taxon>
        <taxon>Cyprininae</taxon>
        <taxon>Cyprinus</taxon>
    </lineage>
</organism>
<evidence type="ECO:0008006" key="10">
    <source>
        <dbReference type="Google" id="ProtNLM"/>
    </source>
</evidence>
<dbReference type="Ensembl" id="ENSCCRT00020109431.1">
    <property type="protein sequence ID" value="ENSCCRP00020100095.1"/>
    <property type="gene ID" value="ENSCCRG00020045989.1"/>
</dbReference>
<evidence type="ECO:0000256" key="4">
    <source>
        <dbReference type="ARBA" id="ARBA00022692"/>
    </source>
</evidence>
<evidence type="ECO:0000256" key="5">
    <source>
        <dbReference type="ARBA" id="ARBA00022989"/>
    </source>
</evidence>
<dbReference type="AlphaFoldDB" id="A0A8C2JTF9"/>
<dbReference type="InterPro" id="IPR036259">
    <property type="entry name" value="MFS_trans_sf"/>
</dbReference>
<keyword evidence="3" id="KW-0813">Transport</keyword>
<feature type="transmembrane region" description="Helical" evidence="7">
    <location>
        <begin position="113"/>
        <end position="132"/>
    </location>
</feature>
<protein>
    <recommendedName>
        <fullName evidence="10">Solute carrier family 29 member 2</fullName>
    </recommendedName>
</protein>
<dbReference type="GO" id="GO:0015854">
    <property type="term" value="P:guanine transport"/>
    <property type="evidence" value="ECO:0007669"/>
    <property type="project" value="TreeGrafter"/>
</dbReference>
<reference evidence="8" key="1">
    <citation type="submission" date="2025-08" db="UniProtKB">
        <authorList>
            <consortium name="Ensembl"/>
        </authorList>
    </citation>
    <scope>IDENTIFICATION</scope>
</reference>
<feature type="transmembrane region" description="Helical" evidence="7">
    <location>
        <begin position="23"/>
        <end position="46"/>
    </location>
</feature>
<dbReference type="Pfam" id="PF01733">
    <property type="entry name" value="Nucleoside_tran"/>
    <property type="match status" value="2"/>
</dbReference>
<accession>A0A8C2JTF9</accession>
<evidence type="ECO:0000256" key="7">
    <source>
        <dbReference type="SAM" id="Phobius"/>
    </source>
</evidence>
<keyword evidence="4 7" id="KW-0812">Transmembrane</keyword>
<feature type="transmembrane region" description="Helical" evidence="7">
    <location>
        <begin position="371"/>
        <end position="391"/>
    </location>
</feature>
<feature type="transmembrane region" description="Helical" evidence="7">
    <location>
        <begin position="81"/>
        <end position="101"/>
    </location>
</feature>
<feature type="transmembrane region" description="Helical" evidence="7">
    <location>
        <begin position="206"/>
        <end position="224"/>
    </location>
</feature>
<evidence type="ECO:0000313" key="8">
    <source>
        <dbReference type="Ensembl" id="ENSCCRP00020100095.1"/>
    </source>
</evidence>
<proteinExistence type="inferred from homology"/>
<keyword evidence="5 7" id="KW-1133">Transmembrane helix</keyword>
<feature type="transmembrane region" description="Helical" evidence="7">
    <location>
        <begin position="144"/>
        <end position="166"/>
    </location>
</feature>
<dbReference type="GO" id="GO:0035364">
    <property type="term" value="P:thymine transport"/>
    <property type="evidence" value="ECO:0007669"/>
    <property type="project" value="TreeGrafter"/>
</dbReference>
<dbReference type="GO" id="GO:0035344">
    <property type="term" value="P:hypoxanthine transport"/>
    <property type="evidence" value="ECO:0007669"/>
    <property type="project" value="TreeGrafter"/>
</dbReference>
<evidence type="ECO:0000256" key="3">
    <source>
        <dbReference type="ARBA" id="ARBA00022448"/>
    </source>
</evidence>
<feature type="transmembrane region" description="Helical" evidence="7">
    <location>
        <begin position="335"/>
        <end position="359"/>
    </location>
</feature>
<feature type="transmembrane region" description="Helical" evidence="7">
    <location>
        <begin position="301"/>
        <end position="323"/>
    </location>
</feature>
<evidence type="ECO:0000313" key="9">
    <source>
        <dbReference type="Proteomes" id="UP000694701"/>
    </source>
</evidence>
<name>A0A8C2JTF9_CYPCA</name>
<feature type="transmembrane region" description="Helical" evidence="7">
    <location>
        <begin position="173"/>
        <end position="194"/>
    </location>
</feature>
<feature type="transmembrane region" description="Helical" evidence="7">
    <location>
        <begin position="268"/>
        <end position="289"/>
    </location>
</feature>